<name>A0A4Z1R230_9GAMM</name>
<dbReference type="SUPFAM" id="SSF53613">
    <property type="entry name" value="Ribokinase-like"/>
    <property type="match status" value="1"/>
</dbReference>
<comment type="subunit">
    <text evidence="6">Homotetramer.</text>
</comment>
<dbReference type="GO" id="GO:0005524">
    <property type="term" value="F:ATP binding"/>
    <property type="evidence" value="ECO:0007669"/>
    <property type="project" value="UniProtKB-KW"/>
</dbReference>
<dbReference type="EC" id="4.2.1.136" evidence="6"/>
<keyword evidence="1 6" id="KW-0547">Nucleotide-binding</keyword>
<feature type="binding site" evidence="6">
    <location>
        <position position="243"/>
    </location>
    <ligand>
        <name>AMP</name>
        <dbReference type="ChEBI" id="CHEBI:456215"/>
    </ligand>
</feature>
<keyword evidence="9" id="KW-1185">Reference proteome</keyword>
<comment type="catalytic activity">
    <reaction evidence="6">
        <text>(6S)-NADHX + ADP = AMP + phosphate + NADH + H(+)</text>
        <dbReference type="Rhea" id="RHEA:32223"/>
        <dbReference type="ChEBI" id="CHEBI:15378"/>
        <dbReference type="ChEBI" id="CHEBI:43474"/>
        <dbReference type="ChEBI" id="CHEBI:57945"/>
        <dbReference type="ChEBI" id="CHEBI:64074"/>
        <dbReference type="ChEBI" id="CHEBI:456215"/>
        <dbReference type="ChEBI" id="CHEBI:456216"/>
        <dbReference type="EC" id="4.2.1.136"/>
    </reaction>
</comment>
<feature type="binding site" evidence="6">
    <location>
        <position position="55"/>
    </location>
    <ligand>
        <name>(6S)-NADPHX</name>
        <dbReference type="ChEBI" id="CHEBI:64076"/>
    </ligand>
</feature>
<evidence type="ECO:0000256" key="5">
    <source>
        <dbReference type="ARBA" id="ARBA00023239"/>
    </source>
</evidence>
<keyword evidence="4 6" id="KW-0520">NAD</keyword>
<keyword evidence="5 6" id="KW-0456">Lyase</keyword>
<evidence type="ECO:0000313" key="8">
    <source>
        <dbReference type="EMBL" id="TKS53582.1"/>
    </source>
</evidence>
<dbReference type="AlphaFoldDB" id="A0A4Z1R230"/>
<evidence type="ECO:0000256" key="6">
    <source>
        <dbReference type="HAMAP-Rule" id="MF_01965"/>
    </source>
</evidence>
<evidence type="ECO:0000256" key="1">
    <source>
        <dbReference type="ARBA" id="ARBA00022741"/>
    </source>
</evidence>
<comment type="similarity">
    <text evidence="6">Belongs to the NnrD/CARKD family.</text>
</comment>
<comment type="caution">
    <text evidence="8">The sequence shown here is derived from an EMBL/GenBank/DDBJ whole genome shotgun (WGS) entry which is preliminary data.</text>
</comment>
<keyword evidence="3 6" id="KW-0521">NADP</keyword>
<dbReference type="RefSeq" id="WP_134672968.1">
    <property type="nucleotide sequence ID" value="NZ_SPUH01000001.1"/>
</dbReference>
<dbReference type="InterPro" id="IPR029056">
    <property type="entry name" value="Ribokinase-like"/>
</dbReference>
<proteinExistence type="inferred from homology"/>
<protein>
    <recommendedName>
        <fullName evidence="6">ADP-dependent (S)-NAD(P)H-hydrate dehydratase</fullName>
        <ecNumber evidence="6">4.2.1.136</ecNumber>
    </recommendedName>
    <alternativeName>
        <fullName evidence="6">ADP-dependent NAD(P)HX dehydratase</fullName>
    </alternativeName>
</protein>
<dbReference type="EMBL" id="SPUH01000001">
    <property type="protein sequence ID" value="TKS53582.1"/>
    <property type="molecule type" value="Genomic_DNA"/>
</dbReference>
<gene>
    <name evidence="6" type="primary">nnrD</name>
    <name evidence="8" type="ORF">E4582_01510</name>
</gene>
<organism evidence="8 9">
    <name type="scientific">Luteimonas yindakuii</name>
    <dbReference type="NCBI Taxonomy" id="2565782"/>
    <lineage>
        <taxon>Bacteria</taxon>
        <taxon>Pseudomonadati</taxon>
        <taxon>Pseudomonadota</taxon>
        <taxon>Gammaproteobacteria</taxon>
        <taxon>Lysobacterales</taxon>
        <taxon>Lysobacteraceae</taxon>
        <taxon>Luteimonas</taxon>
    </lineage>
</organism>
<keyword evidence="2 6" id="KW-0067">ATP-binding</keyword>
<comment type="catalytic activity">
    <reaction evidence="6">
        <text>(6S)-NADPHX + ADP = AMP + phosphate + NADPH + H(+)</text>
        <dbReference type="Rhea" id="RHEA:32235"/>
        <dbReference type="ChEBI" id="CHEBI:15378"/>
        <dbReference type="ChEBI" id="CHEBI:43474"/>
        <dbReference type="ChEBI" id="CHEBI:57783"/>
        <dbReference type="ChEBI" id="CHEBI:64076"/>
        <dbReference type="ChEBI" id="CHEBI:456215"/>
        <dbReference type="ChEBI" id="CHEBI:456216"/>
        <dbReference type="EC" id="4.2.1.136"/>
    </reaction>
</comment>
<dbReference type="GO" id="GO:0046496">
    <property type="term" value="P:nicotinamide nucleotide metabolic process"/>
    <property type="evidence" value="ECO:0007669"/>
    <property type="project" value="UniProtKB-UniRule"/>
</dbReference>
<reference evidence="8 9" key="1">
    <citation type="submission" date="2019-01" db="EMBL/GenBank/DDBJ databases">
        <authorList>
            <person name="Zhang S."/>
        </authorList>
    </citation>
    <scope>NUCLEOTIDE SEQUENCE [LARGE SCALE GENOMIC DNA]</scope>
    <source>
        <strain evidence="8 9">1626</strain>
    </source>
</reference>
<dbReference type="PANTHER" id="PTHR12592:SF0">
    <property type="entry name" value="ATP-DEPENDENT (S)-NAD(P)H-HYDRATE DEHYDRATASE"/>
    <property type="match status" value="1"/>
</dbReference>
<evidence type="ECO:0000256" key="4">
    <source>
        <dbReference type="ARBA" id="ARBA00023027"/>
    </source>
</evidence>
<dbReference type="HAMAP" id="MF_01965">
    <property type="entry name" value="NADHX_dehydratase"/>
    <property type="match status" value="1"/>
</dbReference>
<feature type="domain" description="YjeF C-terminal" evidence="7">
    <location>
        <begin position="20"/>
        <end position="303"/>
    </location>
</feature>
<evidence type="ECO:0000259" key="7">
    <source>
        <dbReference type="PROSITE" id="PS51383"/>
    </source>
</evidence>
<accession>A0A4Z1R230</accession>
<evidence type="ECO:0000256" key="2">
    <source>
        <dbReference type="ARBA" id="ARBA00022840"/>
    </source>
</evidence>
<evidence type="ECO:0000313" key="9">
    <source>
        <dbReference type="Proteomes" id="UP000298681"/>
    </source>
</evidence>
<feature type="binding site" evidence="6">
    <location>
        <position position="177"/>
    </location>
    <ligand>
        <name>(6S)-NADPHX</name>
        <dbReference type="ChEBI" id="CHEBI:64076"/>
    </ligand>
</feature>
<sequence length="303" mass="31029">MNAARRTDEGRASGARRITPALLKAWPLPDPSGGTSKEDRGRVMVIGGSRQIPGAVLLTGIAALRAGAGKLQVATVADAAMSLVMSLPEARVIGRPSDRAGAIRDLDGDATHCVRTAHSVVVGPGMDRSAATQRVVRAVIANAQGTIVLDAGALDALALAAFRRRRSAGVAMVLTPHAGEMAALLDTDEDTVMANAETIAREFAQAWNVVLALKGPTTWIAAADGRMWVNTAGSVGLGTSGSGDVLAGVIAGLAARGATPEQAAVWGVSLHARAGARLSRRHGQVGFLAREISGEIPALMHGL</sequence>
<dbReference type="Gene3D" id="3.40.1190.20">
    <property type="match status" value="1"/>
</dbReference>
<dbReference type="PROSITE" id="PS51383">
    <property type="entry name" value="YJEF_C_3"/>
    <property type="match status" value="1"/>
</dbReference>
<feature type="binding site" evidence="6">
    <location>
        <position position="125"/>
    </location>
    <ligand>
        <name>(6S)-NADPHX</name>
        <dbReference type="ChEBI" id="CHEBI:64076"/>
    </ligand>
</feature>
<comment type="function">
    <text evidence="6">Catalyzes the dehydration of the S-form of NAD(P)HX at the expense of ADP, which is converted to AMP. Together with NAD(P)HX epimerase, which catalyzes the epimerization of the S- and R-forms, the enzyme allows the repair of both epimers of NAD(P)HX, a damaged form of NAD(P)H that is a result of enzymatic or heat-dependent hydration.</text>
</comment>
<dbReference type="GO" id="GO:0052855">
    <property type="term" value="F:ADP-dependent NAD(P)H-hydrate dehydratase activity"/>
    <property type="evidence" value="ECO:0007669"/>
    <property type="project" value="UniProtKB-UniRule"/>
</dbReference>
<dbReference type="InterPro" id="IPR000631">
    <property type="entry name" value="CARKD"/>
</dbReference>
<comment type="cofactor">
    <cofactor evidence="6">
        <name>Mg(2+)</name>
        <dbReference type="ChEBI" id="CHEBI:18420"/>
    </cofactor>
</comment>
<dbReference type="NCBIfam" id="TIGR00196">
    <property type="entry name" value="yjeF_cterm"/>
    <property type="match status" value="1"/>
</dbReference>
<evidence type="ECO:0000256" key="3">
    <source>
        <dbReference type="ARBA" id="ARBA00022857"/>
    </source>
</evidence>
<dbReference type="PANTHER" id="PTHR12592">
    <property type="entry name" value="ATP-DEPENDENT (S)-NAD(P)H-HYDRATE DEHYDRATASE FAMILY MEMBER"/>
    <property type="match status" value="1"/>
</dbReference>
<feature type="binding site" evidence="6">
    <location>
        <begin position="214"/>
        <end position="218"/>
    </location>
    <ligand>
        <name>AMP</name>
        <dbReference type="ChEBI" id="CHEBI:456215"/>
    </ligand>
</feature>
<dbReference type="CDD" id="cd01171">
    <property type="entry name" value="YXKO-related"/>
    <property type="match status" value="1"/>
</dbReference>
<feature type="binding site" evidence="6">
    <location>
        <position position="244"/>
    </location>
    <ligand>
        <name>(6S)-NADPHX</name>
        <dbReference type="ChEBI" id="CHEBI:64076"/>
    </ligand>
</feature>
<dbReference type="Proteomes" id="UP000298681">
    <property type="component" value="Unassembled WGS sequence"/>
</dbReference>
<dbReference type="Pfam" id="PF01256">
    <property type="entry name" value="Carb_kinase"/>
    <property type="match status" value="1"/>
</dbReference>
<dbReference type="GO" id="GO:0052856">
    <property type="term" value="F:NAD(P)HX epimerase activity"/>
    <property type="evidence" value="ECO:0007669"/>
    <property type="project" value="TreeGrafter"/>
</dbReference>
<dbReference type="GO" id="GO:0110051">
    <property type="term" value="P:metabolite repair"/>
    <property type="evidence" value="ECO:0007669"/>
    <property type="project" value="TreeGrafter"/>
</dbReference>